<evidence type="ECO:0000256" key="2">
    <source>
        <dbReference type="ARBA" id="ARBA00008034"/>
    </source>
</evidence>
<keyword evidence="9" id="KW-1185">Reference proteome</keyword>
<dbReference type="InterPro" id="IPR022392">
    <property type="entry name" value="Anch_rpt-typ_ABC_trnsprt_perm"/>
</dbReference>
<sequence length="293" mass="30620">MSLLQFFADLANPNLAFLPRALLVAALSSILCGVVGVHVVLRGLSFVGDALSHAVFPGIAIAFALQGSILLGGAIAGVVVAVLIASFSQNRRLREDSVIGVFFVAAFALGLLIVSRTPGYTGSLESLLFGSLTGVTNTNILQALGVGSVIVAILVITHSRITLVSVDREFARAQGLKVFWIDLLLFIVISAAVVISVQTIGNILVLALLVAPAATARLLTDRVLPMMLIGPAVGAFSAFVGIWLSWAWDLPSGAAIVLVATVIFILVWTCAPRRGLLASVRHSHRKATPAPTS</sequence>
<evidence type="ECO:0000313" key="9">
    <source>
        <dbReference type="Proteomes" id="UP001215216"/>
    </source>
</evidence>
<evidence type="ECO:0000256" key="3">
    <source>
        <dbReference type="ARBA" id="ARBA00022692"/>
    </source>
</evidence>
<comment type="similarity">
    <text evidence="2 6">Belongs to the ABC-3 integral membrane protein family.</text>
</comment>
<proteinExistence type="inferred from homology"/>
<reference evidence="8 9" key="1">
    <citation type="submission" date="2023-03" db="EMBL/GenBank/DDBJ databases">
        <title>Complete genome of Arcanobacterium canis strain DSM 25104 isolated in 2010 from a canine otitis externa in Germany.</title>
        <authorList>
            <person name="Borowiak M."/>
            <person name="Kreitlow A."/>
            <person name="Malorny B."/>
            <person name="Laemmler C."/>
            <person name="Prenger-Berninghoff E."/>
            <person name="Ploetz M."/>
            <person name="Abdulmawjood A."/>
        </authorList>
    </citation>
    <scope>NUCLEOTIDE SEQUENCE [LARGE SCALE GENOMIC DNA]</scope>
    <source>
        <strain evidence="8 9">DSM 25104</strain>
    </source>
</reference>
<keyword evidence="5 7" id="KW-0472">Membrane</keyword>
<dbReference type="CDD" id="cd06550">
    <property type="entry name" value="TM_ABC_iron-siderophores_like"/>
    <property type="match status" value="1"/>
</dbReference>
<dbReference type="SUPFAM" id="SSF81345">
    <property type="entry name" value="ABC transporter involved in vitamin B12 uptake, BtuC"/>
    <property type="match status" value="1"/>
</dbReference>
<evidence type="ECO:0000256" key="4">
    <source>
        <dbReference type="ARBA" id="ARBA00022989"/>
    </source>
</evidence>
<evidence type="ECO:0000313" key="8">
    <source>
        <dbReference type="EMBL" id="WFM83061.1"/>
    </source>
</evidence>
<keyword evidence="3 6" id="KW-0812">Transmembrane</keyword>
<dbReference type="PANTHER" id="PTHR30477">
    <property type="entry name" value="ABC-TRANSPORTER METAL-BINDING PROTEIN"/>
    <property type="match status" value="1"/>
</dbReference>
<dbReference type="Proteomes" id="UP001215216">
    <property type="component" value="Chromosome"/>
</dbReference>
<feature type="transmembrane region" description="Helical" evidence="7">
    <location>
        <begin position="61"/>
        <end position="85"/>
    </location>
</feature>
<accession>A0ABY8FX17</accession>
<feature type="transmembrane region" description="Helical" evidence="7">
    <location>
        <begin position="21"/>
        <end position="41"/>
    </location>
</feature>
<dbReference type="Pfam" id="PF00950">
    <property type="entry name" value="ABC-3"/>
    <property type="match status" value="1"/>
</dbReference>
<feature type="transmembrane region" description="Helical" evidence="7">
    <location>
        <begin position="178"/>
        <end position="197"/>
    </location>
</feature>
<feature type="transmembrane region" description="Helical" evidence="7">
    <location>
        <begin position="97"/>
        <end position="119"/>
    </location>
</feature>
<comment type="subcellular location">
    <subcellularLocation>
        <location evidence="6">Cell membrane</location>
        <topology evidence="6">Multi-pass membrane protein</topology>
    </subcellularLocation>
    <subcellularLocation>
        <location evidence="1">Membrane</location>
        <topology evidence="1">Multi-pass membrane protein</topology>
    </subcellularLocation>
</comment>
<dbReference type="InterPro" id="IPR037294">
    <property type="entry name" value="ABC_BtuC-like"/>
</dbReference>
<organism evidence="8 9">
    <name type="scientific">Arcanobacterium canis</name>
    <dbReference type="NCBI Taxonomy" id="999183"/>
    <lineage>
        <taxon>Bacteria</taxon>
        <taxon>Bacillati</taxon>
        <taxon>Actinomycetota</taxon>
        <taxon>Actinomycetes</taxon>
        <taxon>Actinomycetales</taxon>
        <taxon>Actinomycetaceae</taxon>
        <taxon>Arcanobacterium</taxon>
    </lineage>
</organism>
<evidence type="ECO:0000256" key="1">
    <source>
        <dbReference type="ARBA" id="ARBA00004141"/>
    </source>
</evidence>
<dbReference type="RefSeq" id="WP_278012487.1">
    <property type="nucleotide sequence ID" value="NZ_CP121208.1"/>
</dbReference>
<feature type="transmembrane region" description="Helical" evidence="7">
    <location>
        <begin position="252"/>
        <end position="271"/>
    </location>
</feature>
<feature type="transmembrane region" description="Helical" evidence="7">
    <location>
        <begin position="139"/>
        <end position="157"/>
    </location>
</feature>
<gene>
    <name evidence="8" type="ORF">P7079_06600</name>
</gene>
<keyword evidence="4 7" id="KW-1133">Transmembrane helix</keyword>
<protein>
    <submittedName>
        <fullName evidence="8">Anchored repeat-type ABC transporter permease subunit</fullName>
    </submittedName>
</protein>
<dbReference type="NCBIfam" id="TIGR03770">
    <property type="entry name" value="anch_rpt_perm"/>
    <property type="match status" value="1"/>
</dbReference>
<evidence type="ECO:0000256" key="7">
    <source>
        <dbReference type="SAM" id="Phobius"/>
    </source>
</evidence>
<evidence type="ECO:0000256" key="6">
    <source>
        <dbReference type="RuleBase" id="RU003943"/>
    </source>
</evidence>
<feature type="transmembrane region" description="Helical" evidence="7">
    <location>
        <begin position="203"/>
        <end position="220"/>
    </location>
</feature>
<keyword evidence="6" id="KW-0813">Transport</keyword>
<dbReference type="Gene3D" id="1.10.3470.10">
    <property type="entry name" value="ABC transporter involved in vitamin B12 uptake, BtuC"/>
    <property type="match status" value="1"/>
</dbReference>
<dbReference type="InterPro" id="IPR001626">
    <property type="entry name" value="ABC_TroCD"/>
</dbReference>
<dbReference type="EMBL" id="CP121208">
    <property type="protein sequence ID" value="WFM83061.1"/>
    <property type="molecule type" value="Genomic_DNA"/>
</dbReference>
<name>A0ABY8FX17_9ACTO</name>
<evidence type="ECO:0000256" key="5">
    <source>
        <dbReference type="ARBA" id="ARBA00023136"/>
    </source>
</evidence>
<feature type="transmembrane region" description="Helical" evidence="7">
    <location>
        <begin position="227"/>
        <end position="246"/>
    </location>
</feature>
<dbReference type="PANTHER" id="PTHR30477:SF13">
    <property type="entry name" value="IRON TRANSPORT SYSTEM MEMBRANE PROTEIN HI_0360-RELATED"/>
    <property type="match status" value="1"/>
</dbReference>